<evidence type="ECO:0000313" key="1">
    <source>
        <dbReference type="EMBL" id="NMN02784.1"/>
    </source>
</evidence>
<accession>A0ABX1SZS0</accession>
<gene>
    <name evidence="1" type="ORF">G1C94_1406</name>
</gene>
<organism evidence="1 2">
    <name type="scientific">Bifidobacterium panos</name>
    <dbReference type="NCBI Taxonomy" id="2675321"/>
    <lineage>
        <taxon>Bacteria</taxon>
        <taxon>Bacillati</taxon>
        <taxon>Actinomycetota</taxon>
        <taxon>Actinomycetes</taxon>
        <taxon>Bifidobacteriales</taxon>
        <taxon>Bifidobacteriaceae</taxon>
        <taxon>Bifidobacterium</taxon>
    </lineage>
</organism>
<dbReference type="RefSeq" id="WP_172147024.1">
    <property type="nucleotide sequence ID" value="NZ_JAAIIJ010000028.1"/>
</dbReference>
<comment type="caution">
    <text evidence="1">The sequence shown here is derived from an EMBL/GenBank/DDBJ whole genome shotgun (WGS) entry which is preliminary data.</text>
</comment>
<proteinExistence type="predicted"/>
<dbReference type="Proteomes" id="UP000553756">
    <property type="component" value="Unassembled WGS sequence"/>
</dbReference>
<dbReference type="EMBL" id="JAAIIJ010000028">
    <property type="protein sequence ID" value="NMN02784.1"/>
    <property type="molecule type" value="Genomic_DNA"/>
</dbReference>
<evidence type="ECO:0000313" key="2">
    <source>
        <dbReference type="Proteomes" id="UP000553756"/>
    </source>
</evidence>
<protein>
    <submittedName>
        <fullName evidence="1">Uncharacterized protein</fullName>
    </submittedName>
</protein>
<name>A0ABX1SZS0_9BIFI</name>
<sequence length="161" mass="17628">MADVHVPIEKADLSIRESLDAEGLVSGMFDMVDFKSAGFDDVDVQAEVAVDTDSMAFDHCVILWHCSAPYQPDLHVKAWIWRFTLSLTVMGHDPKKVRDLCAFIDRTIAAWPYADPTGFGKVGLILDNPGFSRVSTADVATSKTVVVRSSTKLIQAGSPRT</sequence>
<reference evidence="1 2" key="1">
    <citation type="submission" date="2020-02" db="EMBL/GenBank/DDBJ databases">
        <title>Characterization of phylogenetic diversity of novel bifidobacterial species isolated in Czech ZOOs.</title>
        <authorList>
            <person name="Lugli G.A."/>
            <person name="Vera N.B."/>
            <person name="Ventura M."/>
        </authorList>
    </citation>
    <scope>NUCLEOTIDE SEQUENCE [LARGE SCALE GENOMIC DNA]</scope>
    <source>
        <strain evidence="1 2">DSM 109963</strain>
    </source>
</reference>
<keyword evidence="2" id="KW-1185">Reference proteome</keyword>